<evidence type="ECO:0000256" key="3">
    <source>
        <dbReference type="ARBA" id="ARBA00013014"/>
    </source>
</evidence>
<dbReference type="InterPro" id="IPR013752">
    <property type="entry name" value="KPA_reductase"/>
</dbReference>
<evidence type="ECO:0000256" key="10">
    <source>
        <dbReference type="RuleBase" id="RU362068"/>
    </source>
</evidence>
<dbReference type="GO" id="GO:0015940">
    <property type="term" value="P:pantothenate biosynthetic process"/>
    <property type="evidence" value="ECO:0007669"/>
    <property type="project" value="UniProtKB-UniPathway"/>
</dbReference>
<evidence type="ECO:0000256" key="5">
    <source>
        <dbReference type="ARBA" id="ARBA00022655"/>
    </source>
</evidence>
<dbReference type="Gene3D" id="1.10.1040.10">
    <property type="entry name" value="N-(1-d-carboxylethyl)-l-norvaline Dehydrogenase, domain 2"/>
    <property type="match status" value="1"/>
</dbReference>
<accession>A4SZ41</accession>
<dbReference type="Pfam" id="PF08546">
    <property type="entry name" value="ApbA_C"/>
    <property type="match status" value="1"/>
</dbReference>
<dbReference type="eggNOG" id="COG1893">
    <property type="taxonomic scope" value="Bacteria"/>
</dbReference>
<comment type="function">
    <text evidence="10">Catalyzes the NADPH-dependent reduction of ketopantoate into pantoic acid.</text>
</comment>
<sequence>MSKYQKIYVLGAGAVGCFFGGMLARAKHDVTLIARVDRAEAINELGLEMDCKSFQEVIKVKASSDLSLLRDADLVLLSVKSPDTEKTIQDIASVLPSHAVILSLQNGVANTQIASGLISNPIYPAVVYVAAGMNGHRTMKHHGRGELLVGSLQEITPPDQEKLAGICALFESSGIPCAITAQIKRDMWLKFLVNCSYNGISGIGQITYGEMVRVPEIIQQIDGITHEFIKIAALEGVLISEAEGREANELIASTMVTQRSSTAQDLARGKKTEIDFLNGYIVQLAKKYGVEVPYNQSVYALIKMLERAQHN</sequence>
<dbReference type="InterPro" id="IPR008927">
    <property type="entry name" value="6-PGluconate_DH-like_C_sf"/>
</dbReference>
<comment type="pathway">
    <text evidence="1 10">Cofactor biosynthesis; (R)-pantothenate biosynthesis; (R)-pantoate from 3-methyl-2-oxobutanoate: step 2/2.</text>
</comment>
<dbReference type="UniPathway" id="UPA00028">
    <property type="reaction ID" value="UER00004"/>
</dbReference>
<dbReference type="FunFam" id="1.10.1040.10:FF:000017">
    <property type="entry name" value="2-dehydropantoate 2-reductase"/>
    <property type="match status" value="1"/>
</dbReference>
<dbReference type="HOGENOM" id="CLU_031468_0_0_4"/>
<dbReference type="GO" id="GO:0005737">
    <property type="term" value="C:cytoplasm"/>
    <property type="evidence" value="ECO:0007669"/>
    <property type="project" value="TreeGrafter"/>
</dbReference>
<protein>
    <recommendedName>
        <fullName evidence="4 10">2-dehydropantoate 2-reductase</fullName>
        <ecNumber evidence="3 10">1.1.1.169</ecNumber>
    </recommendedName>
    <alternativeName>
        <fullName evidence="8 10">Ketopantoate reductase</fullName>
    </alternativeName>
</protein>
<dbReference type="InterPro" id="IPR013328">
    <property type="entry name" value="6PGD_dom2"/>
</dbReference>
<dbReference type="PANTHER" id="PTHR21708:SF26">
    <property type="entry name" value="2-DEHYDROPANTOATE 2-REDUCTASE"/>
    <property type="match status" value="1"/>
</dbReference>
<dbReference type="GeneID" id="31481932"/>
<dbReference type="EMBL" id="CP000655">
    <property type="protein sequence ID" value="ABP34755.1"/>
    <property type="molecule type" value="Genomic_DNA"/>
</dbReference>
<keyword evidence="7 10" id="KW-0560">Oxidoreductase</keyword>
<dbReference type="KEGG" id="pnu:Pnuc_1541"/>
<dbReference type="AlphaFoldDB" id="A4SZ41"/>
<keyword evidence="6 10" id="KW-0521">NADP</keyword>
<dbReference type="InterPro" id="IPR051402">
    <property type="entry name" value="KPR-Related"/>
</dbReference>
<evidence type="ECO:0000256" key="4">
    <source>
        <dbReference type="ARBA" id="ARBA00019465"/>
    </source>
</evidence>
<gene>
    <name evidence="13" type="ordered locus">Pnuc_1541</name>
</gene>
<evidence type="ECO:0000313" key="13">
    <source>
        <dbReference type="EMBL" id="ABP34755.1"/>
    </source>
</evidence>
<dbReference type="InterPro" id="IPR013332">
    <property type="entry name" value="KPR_N"/>
</dbReference>
<comment type="similarity">
    <text evidence="2 10">Belongs to the ketopantoate reductase family.</text>
</comment>
<dbReference type="NCBIfam" id="TIGR00745">
    <property type="entry name" value="apbA_panE"/>
    <property type="match status" value="1"/>
</dbReference>
<feature type="domain" description="Ketopantoate reductase C-terminal" evidence="12">
    <location>
        <begin position="183"/>
        <end position="306"/>
    </location>
</feature>
<proteinExistence type="inferred from homology"/>
<organism evidence="13 14">
    <name type="scientific">Polynucleobacter asymbioticus (strain DSM 18221 / CIP 109841 / QLW-P1DMWA-1)</name>
    <name type="common">Polynucleobacter necessarius subsp. asymbioticus</name>
    <dbReference type="NCBI Taxonomy" id="312153"/>
    <lineage>
        <taxon>Bacteria</taxon>
        <taxon>Pseudomonadati</taxon>
        <taxon>Pseudomonadota</taxon>
        <taxon>Betaproteobacteria</taxon>
        <taxon>Burkholderiales</taxon>
        <taxon>Burkholderiaceae</taxon>
        <taxon>Polynucleobacter</taxon>
    </lineage>
</organism>
<dbReference type="SUPFAM" id="SSF51735">
    <property type="entry name" value="NAD(P)-binding Rossmann-fold domains"/>
    <property type="match status" value="1"/>
</dbReference>
<comment type="catalytic activity">
    <reaction evidence="9 10">
        <text>(R)-pantoate + NADP(+) = 2-dehydropantoate + NADPH + H(+)</text>
        <dbReference type="Rhea" id="RHEA:16233"/>
        <dbReference type="ChEBI" id="CHEBI:11561"/>
        <dbReference type="ChEBI" id="CHEBI:15378"/>
        <dbReference type="ChEBI" id="CHEBI:15980"/>
        <dbReference type="ChEBI" id="CHEBI:57783"/>
        <dbReference type="ChEBI" id="CHEBI:58349"/>
        <dbReference type="EC" id="1.1.1.169"/>
    </reaction>
</comment>
<dbReference type="PANTHER" id="PTHR21708">
    <property type="entry name" value="PROBABLE 2-DEHYDROPANTOATE 2-REDUCTASE"/>
    <property type="match status" value="1"/>
</dbReference>
<reference evidence="13 14" key="1">
    <citation type="journal article" date="2012" name="Stand. Genomic Sci.">
        <title>Complete genome sequence of Polynucleobacter necessarius subsp. asymbioticus type strain (QLW-P1DMWA-1(T)).</title>
        <authorList>
            <person name="Meincke L."/>
            <person name="Copeland A."/>
            <person name="Lapidus A."/>
            <person name="Lucas S."/>
            <person name="Berry K.W."/>
            <person name="Del Rio T.G."/>
            <person name="Hammon N."/>
            <person name="Dalin E."/>
            <person name="Tice H."/>
            <person name="Pitluck S."/>
            <person name="Richardson P."/>
            <person name="Bruce D."/>
            <person name="Goodwin L."/>
            <person name="Han C."/>
            <person name="Tapia R."/>
            <person name="Detter J.C."/>
            <person name="Schmutz J."/>
            <person name="Brettin T."/>
            <person name="Larimer F."/>
            <person name="Land M."/>
            <person name="Hauser L."/>
            <person name="Kyrpides N.C."/>
            <person name="Ivanova N."/>
            <person name="Goker M."/>
            <person name="Woyke T."/>
            <person name="Wu Q.L."/>
            <person name="Pockl M."/>
            <person name="Hahn M.W."/>
            <person name="Klenk H.P."/>
        </authorList>
    </citation>
    <scope>NUCLEOTIDE SEQUENCE [LARGE SCALE GENOMIC DNA]</scope>
    <source>
        <strain evidence="14">DSM 18221 / CIP 109841 / QLW-P1DMWA-1</strain>
    </source>
</reference>
<evidence type="ECO:0000259" key="12">
    <source>
        <dbReference type="Pfam" id="PF08546"/>
    </source>
</evidence>
<evidence type="ECO:0000256" key="7">
    <source>
        <dbReference type="ARBA" id="ARBA00023002"/>
    </source>
</evidence>
<evidence type="ECO:0000256" key="2">
    <source>
        <dbReference type="ARBA" id="ARBA00007870"/>
    </source>
</evidence>
<dbReference type="EC" id="1.1.1.169" evidence="3 10"/>
<name>A4SZ41_POLAQ</name>
<dbReference type="RefSeq" id="WP_011903378.1">
    <property type="nucleotide sequence ID" value="NC_009379.1"/>
</dbReference>
<dbReference type="InterPro" id="IPR036291">
    <property type="entry name" value="NAD(P)-bd_dom_sf"/>
</dbReference>
<feature type="domain" description="Ketopantoate reductase N-terminal" evidence="11">
    <location>
        <begin position="7"/>
        <end position="153"/>
    </location>
</feature>
<dbReference type="GO" id="GO:0008677">
    <property type="term" value="F:2-dehydropantoate 2-reductase activity"/>
    <property type="evidence" value="ECO:0007669"/>
    <property type="project" value="UniProtKB-EC"/>
</dbReference>
<evidence type="ECO:0000313" key="14">
    <source>
        <dbReference type="Proteomes" id="UP000000231"/>
    </source>
</evidence>
<evidence type="ECO:0000256" key="1">
    <source>
        <dbReference type="ARBA" id="ARBA00004994"/>
    </source>
</evidence>
<dbReference type="SUPFAM" id="SSF48179">
    <property type="entry name" value="6-phosphogluconate dehydrogenase C-terminal domain-like"/>
    <property type="match status" value="1"/>
</dbReference>
<evidence type="ECO:0000256" key="8">
    <source>
        <dbReference type="ARBA" id="ARBA00032024"/>
    </source>
</evidence>
<evidence type="ECO:0000256" key="9">
    <source>
        <dbReference type="ARBA" id="ARBA00048793"/>
    </source>
</evidence>
<evidence type="ECO:0000256" key="6">
    <source>
        <dbReference type="ARBA" id="ARBA00022857"/>
    </source>
</evidence>
<dbReference type="Pfam" id="PF02558">
    <property type="entry name" value="ApbA"/>
    <property type="match status" value="1"/>
</dbReference>
<keyword evidence="14" id="KW-1185">Reference proteome</keyword>
<dbReference type="Gene3D" id="3.40.50.720">
    <property type="entry name" value="NAD(P)-binding Rossmann-like Domain"/>
    <property type="match status" value="1"/>
</dbReference>
<keyword evidence="5 10" id="KW-0566">Pantothenate biosynthesis</keyword>
<evidence type="ECO:0000259" key="11">
    <source>
        <dbReference type="Pfam" id="PF02558"/>
    </source>
</evidence>
<dbReference type="Proteomes" id="UP000000231">
    <property type="component" value="Chromosome"/>
</dbReference>
<dbReference type="InterPro" id="IPR003710">
    <property type="entry name" value="ApbA"/>
</dbReference>
<dbReference type="PROSITE" id="PS51257">
    <property type="entry name" value="PROKAR_LIPOPROTEIN"/>
    <property type="match status" value="1"/>
</dbReference>